<gene>
    <name evidence="1" type="ORF">ENN50_03005</name>
</gene>
<dbReference type="AlphaFoldDB" id="A0A831SPM9"/>
<sequence>MIRSKEQWQSMLEKKLPPEDAAVFRNRGITAHYAGLYLAHPELFKWAGMAAFASRQVGLALLAADMLSSPGRLVSTGNTGSSSSELISALDVVGGALRSILSLPLWAYDSAVRSLLLDDLEAIRKGNNAIYHDISWAHEAYLCGGIEEISSNTGPGEELMLEGFGMIDEGRRCAGSDPDRSSELVVQGNIRLLRHEQIMTLGPVFESISPQGRIVVSFGSELVFSGAVPRGVRDRASFVEFSGFFETLTGMKSVADQSHRWQWIEGQVLPVWREVDRTFDRSPHLQSFLRKLVEAE</sequence>
<name>A0A831SPM9_PROAE</name>
<dbReference type="Pfam" id="PF10720">
    <property type="entry name" value="DUF2515"/>
    <property type="match status" value="1"/>
</dbReference>
<dbReference type="InterPro" id="IPR019658">
    <property type="entry name" value="DUF2515"/>
</dbReference>
<protein>
    <submittedName>
        <fullName evidence="1">Uncharacterized protein</fullName>
    </submittedName>
</protein>
<proteinExistence type="predicted"/>
<organism evidence="1">
    <name type="scientific">Prosthecochloris aestuarii</name>
    <dbReference type="NCBI Taxonomy" id="1102"/>
    <lineage>
        <taxon>Bacteria</taxon>
        <taxon>Pseudomonadati</taxon>
        <taxon>Chlorobiota</taxon>
        <taxon>Chlorobiia</taxon>
        <taxon>Chlorobiales</taxon>
        <taxon>Chlorobiaceae</taxon>
        <taxon>Prosthecochloris</taxon>
    </lineage>
</organism>
<dbReference type="Proteomes" id="UP000886335">
    <property type="component" value="Unassembled WGS sequence"/>
</dbReference>
<reference evidence="1" key="1">
    <citation type="journal article" date="2020" name="mSystems">
        <title>Genome- and Community-Level Interaction Insights into Carbon Utilization and Element Cycling Functions of Hydrothermarchaeota in Hydrothermal Sediment.</title>
        <authorList>
            <person name="Zhou Z."/>
            <person name="Liu Y."/>
            <person name="Xu W."/>
            <person name="Pan J."/>
            <person name="Luo Z.H."/>
            <person name="Li M."/>
        </authorList>
    </citation>
    <scope>NUCLEOTIDE SEQUENCE [LARGE SCALE GENOMIC DNA]</scope>
    <source>
        <strain evidence="1">SpSt-1181</strain>
    </source>
</reference>
<comment type="caution">
    <text evidence="1">The sequence shown here is derived from an EMBL/GenBank/DDBJ whole genome shotgun (WGS) entry which is preliminary data.</text>
</comment>
<accession>A0A831SPM9</accession>
<dbReference type="EMBL" id="DSBW01000071">
    <property type="protein sequence ID" value="HED30661.1"/>
    <property type="molecule type" value="Genomic_DNA"/>
</dbReference>
<evidence type="ECO:0000313" key="1">
    <source>
        <dbReference type="EMBL" id="HED30661.1"/>
    </source>
</evidence>